<organism evidence="7 8">
    <name type="scientific">Salirhabdus euzebyi</name>
    <dbReference type="NCBI Taxonomy" id="394506"/>
    <lineage>
        <taxon>Bacteria</taxon>
        <taxon>Bacillati</taxon>
        <taxon>Bacillota</taxon>
        <taxon>Bacilli</taxon>
        <taxon>Bacillales</taxon>
        <taxon>Bacillaceae</taxon>
        <taxon>Salirhabdus</taxon>
    </lineage>
</organism>
<accession>A0A841Q5Q9</accession>
<dbReference type="GO" id="GO:0008442">
    <property type="term" value="F:3-hydroxyisobutyrate dehydrogenase activity"/>
    <property type="evidence" value="ECO:0007669"/>
    <property type="project" value="UniProtKB-EC"/>
</dbReference>
<dbReference type="RefSeq" id="WP_174495940.1">
    <property type="nucleotide sequence ID" value="NZ_CADDWK010000005.1"/>
</dbReference>
<evidence type="ECO:0000256" key="4">
    <source>
        <dbReference type="PIRSR" id="PIRSR000103-1"/>
    </source>
</evidence>
<evidence type="ECO:0000313" key="7">
    <source>
        <dbReference type="EMBL" id="MBB6453714.1"/>
    </source>
</evidence>
<keyword evidence="3" id="KW-0520">NAD</keyword>
<dbReference type="EC" id="1.1.1.31" evidence="7"/>
<dbReference type="AlphaFoldDB" id="A0A841Q5Q9"/>
<dbReference type="InterPro" id="IPR006115">
    <property type="entry name" value="6PGDH_NADP-bd"/>
</dbReference>
<dbReference type="InterPro" id="IPR036291">
    <property type="entry name" value="NAD(P)-bd_dom_sf"/>
</dbReference>
<gene>
    <name evidence="7" type="ORF">HNQ94_002163</name>
</gene>
<dbReference type="PANTHER" id="PTHR22981">
    <property type="entry name" value="3-HYDROXYISOBUTYRATE DEHYDROGENASE-RELATED"/>
    <property type="match status" value="1"/>
</dbReference>
<proteinExistence type="inferred from homology"/>
<dbReference type="InterPro" id="IPR029154">
    <property type="entry name" value="HIBADH-like_NADP-bd"/>
</dbReference>
<evidence type="ECO:0000313" key="8">
    <source>
        <dbReference type="Proteomes" id="UP000581688"/>
    </source>
</evidence>
<keyword evidence="8" id="KW-1185">Reference proteome</keyword>
<dbReference type="GO" id="GO:0051287">
    <property type="term" value="F:NAD binding"/>
    <property type="evidence" value="ECO:0007669"/>
    <property type="project" value="InterPro"/>
</dbReference>
<dbReference type="Pfam" id="PF14833">
    <property type="entry name" value="NAD_binding_11"/>
    <property type="match status" value="1"/>
</dbReference>
<dbReference type="Gene3D" id="3.40.50.720">
    <property type="entry name" value="NAD(P)-binding Rossmann-like Domain"/>
    <property type="match status" value="1"/>
</dbReference>
<dbReference type="Proteomes" id="UP000581688">
    <property type="component" value="Unassembled WGS sequence"/>
</dbReference>
<dbReference type="EMBL" id="JACHGH010000005">
    <property type="protein sequence ID" value="MBB6453714.1"/>
    <property type="molecule type" value="Genomic_DNA"/>
</dbReference>
<feature type="domain" description="3-hydroxyisobutyrate dehydrogenase-like NAD-binding" evidence="6">
    <location>
        <begin position="166"/>
        <end position="286"/>
    </location>
</feature>
<feature type="active site" evidence="4">
    <location>
        <position position="172"/>
    </location>
</feature>
<comment type="similarity">
    <text evidence="1">Belongs to the HIBADH-related family.</text>
</comment>
<dbReference type="InterPro" id="IPR008927">
    <property type="entry name" value="6-PGluconate_DH-like_C_sf"/>
</dbReference>
<dbReference type="Pfam" id="PF03446">
    <property type="entry name" value="NAD_binding_2"/>
    <property type="match status" value="1"/>
</dbReference>
<comment type="caution">
    <text evidence="7">The sequence shown here is derived from an EMBL/GenBank/DDBJ whole genome shotgun (WGS) entry which is preliminary data.</text>
</comment>
<name>A0A841Q5Q9_9BACI</name>
<keyword evidence="2 7" id="KW-0560">Oxidoreductase</keyword>
<dbReference type="InterPro" id="IPR015815">
    <property type="entry name" value="HIBADH-related"/>
</dbReference>
<evidence type="ECO:0000256" key="3">
    <source>
        <dbReference type="ARBA" id="ARBA00023027"/>
    </source>
</evidence>
<dbReference type="GO" id="GO:0006574">
    <property type="term" value="P:L-valine catabolic process"/>
    <property type="evidence" value="ECO:0007669"/>
    <property type="project" value="TreeGrafter"/>
</dbReference>
<reference evidence="7 8" key="1">
    <citation type="submission" date="2020-08" db="EMBL/GenBank/DDBJ databases">
        <title>Genomic Encyclopedia of Type Strains, Phase IV (KMG-IV): sequencing the most valuable type-strain genomes for metagenomic binning, comparative biology and taxonomic classification.</title>
        <authorList>
            <person name="Goeker M."/>
        </authorList>
    </citation>
    <scope>NUCLEOTIDE SEQUENCE [LARGE SCALE GENOMIC DNA]</scope>
    <source>
        <strain evidence="7 8">DSM 19612</strain>
    </source>
</reference>
<dbReference type="GO" id="GO:0050661">
    <property type="term" value="F:NADP binding"/>
    <property type="evidence" value="ECO:0007669"/>
    <property type="project" value="InterPro"/>
</dbReference>
<evidence type="ECO:0000256" key="2">
    <source>
        <dbReference type="ARBA" id="ARBA00023002"/>
    </source>
</evidence>
<dbReference type="Gene3D" id="1.10.1040.10">
    <property type="entry name" value="N-(1-d-carboxylethyl)-l-norvaline Dehydrogenase, domain 2"/>
    <property type="match status" value="1"/>
</dbReference>
<dbReference type="InterPro" id="IPR013328">
    <property type="entry name" value="6PGD_dom2"/>
</dbReference>
<feature type="domain" description="6-phosphogluconate dehydrogenase NADP-binding" evidence="5">
    <location>
        <begin position="7"/>
        <end position="163"/>
    </location>
</feature>
<evidence type="ECO:0000256" key="1">
    <source>
        <dbReference type="ARBA" id="ARBA00009080"/>
    </source>
</evidence>
<evidence type="ECO:0000259" key="5">
    <source>
        <dbReference type="Pfam" id="PF03446"/>
    </source>
</evidence>
<dbReference type="SUPFAM" id="SSF51735">
    <property type="entry name" value="NAD(P)-binding Rossmann-fold domains"/>
    <property type="match status" value="1"/>
</dbReference>
<sequence>MEANEWKVGVVGLGNMGGKVAESIVSKGFNVIVYDVNPKVTILLKEMGAEVANDLIDIAAKSNIILTSLPNTDIVREVYETILNKVEHGTIFIEMSTIDPGYIKDLDTQVSNKESFLIDLPVSGSPEEAKNGKLVLMAGGNKEVINRLQPLISCFGEQVHYVGKPGDAKAVKVVNNLMTMGNVAVAAEAFSIGLKFGIDPELLFNVLNQSGGRSHHFSKRFPNALQRDFEGRFSVELGEKDVSLGLDLSKSLDVPSPIASLVQQIYRIAKSEGFGQEDIVAVLKLYEKWGRLVN</sequence>
<protein>
    <submittedName>
        <fullName evidence="7">3-hydroxyisobutyrate dehydrogenase</fullName>
        <ecNumber evidence="7">1.1.1.31</ecNumber>
    </submittedName>
</protein>
<dbReference type="PIRSF" id="PIRSF000103">
    <property type="entry name" value="HIBADH"/>
    <property type="match status" value="1"/>
</dbReference>
<dbReference type="PANTHER" id="PTHR22981:SF84">
    <property type="entry name" value="3-HYDROXYISOBUTYRATE DEHYDROGENASE"/>
    <property type="match status" value="1"/>
</dbReference>
<dbReference type="SUPFAM" id="SSF48179">
    <property type="entry name" value="6-phosphogluconate dehydrogenase C-terminal domain-like"/>
    <property type="match status" value="1"/>
</dbReference>
<evidence type="ECO:0000259" key="6">
    <source>
        <dbReference type="Pfam" id="PF14833"/>
    </source>
</evidence>